<evidence type="ECO:0000256" key="7">
    <source>
        <dbReference type="ARBA" id="ARBA00035649"/>
    </source>
</evidence>
<comment type="subcellular location">
    <subcellularLocation>
        <location evidence="1">Plastid</location>
        <location evidence="1">Chloroplast thylakoid membrane</location>
    </subcellularLocation>
</comment>
<keyword evidence="4" id="KW-0809">Transit peptide</keyword>
<dbReference type="GO" id="GO:0009535">
    <property type="term" value="C:chloroplast thylakoid membrane"/>
    <property type="evidence" value="ECO:0007669"/>
    <property type="project" value="UniProtKB-SubCell"/>
</dbReference>
<dbReference type="GO" id="GO:0019898">
    <property type="term" value="C:extrinsic component of membrane"/>
    <property type="evidence" value="ECO:0007669"/>
    <property type="project" value="InterPro"/>
</dbReference>
<reference evidence="8" key="1">
    <citation type="submission" date="2018-02" db="EMBL/GenBank/DDBJ databases">
        <title>Rhizophora mucronata_Transcriptome.</title>
        <authorList>
            <person name="Meera S.P."/>
            <person name="Sreeshan A."/>
            <person name="Augustine A."/>
        </authorList>
    </citation>
    <scope>NUCLEOTIDE SEQUENCE</scope>
    <source>
        <tissue evidence="8">Leaf</tissue>
    </source>
</reference>
<keyword evidence="3" id="KW-0934">Plastid</keyword>
<sequence>MNKRELILNCLNQRFPPNFSPMTHIASLNCVIEPLAAPPKYANVRKTRNAVKIVGLLGNRVANFEALQPTRRLALGLASIALIGGYCNGVSLAEDNNGLWIDIPFPVPSAENNIANEKTGTRSFIKKGLYCANIGVKGSMYRLGKYAFDLMAMADLIGPDTLNYVRKYLRIKATCMYYDFDKVISAAPVDDKQPLTDFANRLFDNFEKLEDASKRKNLSETESYYQDTTPLLQEVMDRFV</sequence>
<dbReference type="Pfam" id="PF05757">
    <property type="entry name" value="PsbQ"/>
    <property type="match status" value="1"/>
</dbReference>
<comment type="similarity">
    <text evidence="7">Belongs to the PsbQ family.</text>
</comment>
<evidence type="ECO:0000256" key="1">
    <source>
        <dbReference type="ARBA" id="ARBA00004334"/>
    </source>
</evidence>
<dbReference type="FunFam" id="1.20.120.290:FF:000003">
    <property type="entry name" value="Photosynthetic NDH subunit of lumenal location 3, chloroplastic"/>
    <property type="match status" value="1"/>
</dbReference>
<dbReference type="PANTHER" id="PTHR33399">
    <property type="entry name" value="OXYGEN-EVOLVING ENHANCER PROTEIN 3-1, CHLOROPLASTIC"/>
    <property type="match status" value="1"/>
</dbReference>
<evidence type="ECO:0000256" key="2">
    <source>
        <dbReference type="ARBA" id="ARBA00022528"/>
    </source>
</evidence>
<dbReference type="SUPFAM" id="SSF101112">
    <property type="entry name" value="Oxygen-evolving enhancer protein 3"/>
    <property type="match status" value="1"/>
</dbReference>
<dbReference type="GO" id="GO:0009654">
    <property type="term" value="C:photosystem II oxygen evolving complex"/>
    <property type="evidence" value="ECO:0007669"/>
    <property type="project" value="InterPro"/>
</dbReference>
<name>A0A2P2JR47_RHIMU</name>
<evidence type="ECO:0000256" key="5">
    <source>
        <dbReference type="ARBA" id="ARBA00023078"/>
    </source>
</evidence>
<keyword evidence="5" id="KW-0793">Thylakoid</keyword>
<dbReference type="EMBL" id="GGEC01015443">
    <property type="protein sequence ID" value="MBW95926.1"/>
    <property type="molecule type" value="Transcribed_RNA"/>
</dbReference>
<keyword evidence="2" id="KW-0150">Chloroplast</keyword>
<accession>A0A2P2JR47</accession>
<dbReference type="InterPro" id="IPR008797">
    <property type="entry name" value="PSII_PsbQ"/>
</dbReference>
<dbReference type="GO" id="GO:0005509">
    <property type="term" value="F:calcium ion binding"/>
    <property type="evidence" value="ECO:0007669"/>
    <property type="project" value="InterPro"/>
</dbReference>
<protein>
    <submittedName>
        <fullName evidence="8">Uncharacterized protein</fullName>
    </submittedName>
</protein>
<dbReference type="PANTHER" id="PTHR33399:SF2">
    <property type="entry name" value="PHOTOSYNTHETIC NDH SUBUNIT OF LUMENAL LOCATION 3, CHLOROPLASTIC"/>
    <property type="match status" value="1"/>
</dbReference>
<dbReference type="Gene3D" id="1.20.120.290">
    <property type="entry name" value="Oxygen-evolving enhancer protein 3 (PsbQ), four-helix up-down bundle"/>
    <property type="match status" value="1"/>
</dbReference>
<dbReference type="GO" id="GO:0009767">
    <property type="term" value="P:photosynthetic electron transport chain"/>
    <property type="evidence" value="ECO:0007669"/>
    <property type="project" value="TreeGrafter"/>
</dbReference>
<dbReference type="AlphaFoldDB" id="A0A2P2JR47"/>
<dbReference type="InterPro" id="IPR054099">
    <property type="entry name" value="PSII_PsbQ_pln"/>
</dbReference>
<evidence type="ECO:0000313" key="8">
    <source>
        <dbReference type="EMBL" id="MBW95926.1"/>
    </source>
</evidence>
<dbReference type="InterPro" id="IPR023222">
    <property type="entry name" value="PsbQ-like_dom_sf"/>
</dbReference>
<organism evidence="8">
    <name type="scientific">Rhizophora mucronata</name>
    <name type="common">Asiatic mangrove</name>
    <dbReference type="NCBI Taxonomy" id="61149"/>
    <lineage>
        <taxon>Eukaryota</taxon>
        <taxon>Viridiplantae</taxon>
        <taxon>Streptophyta</taxon>
        <taxon>Embryophyta</taxon>
        <taxon>Tracheophyta</taxon>
        <taxon>Spermatophyta</taxon>
        <taxon>Magnoliopsida</taxon>
        <taxon>eudicotyledons</taxon>
        <taxon>Gunneridae</taxon>
        <taxon>Pentapetalae</taxon>
        <taxon>rosids</taxon>
        <taxon>fabids</taxon>
        <taxon>Malpighiales</taxon>
        <taxon>Rhizophoraceae</taxon>
        <taxon>Rhizophora</taxon>
    </lineage>
</organism>
<proteinExistence type="inferred from homology"/>
<evidence type="ECO:0000256" key="3">
    <source>
        <dbReference type="ARBA" id="ARBA00022640"/>
    </source>
</evidence>
<evidence type="ECO:0000256" key="6">
    <source>
        <dbReference type="ARBA" id="ARBA00023136"/>
    </source>
</evidence>
<evidence type="ECO:0000256" key="4">
    <source>
        <dbReference type="ARBA" id="ARBA00022946"/>
    </source>
</evidence>
<keyword evidence="6" id="KW-0472">Membrane</keyword>